<comment type="caution">
    <text evidence="2">The sequence shown here is derived from an EMBL/GenBank/DDBJ whole genome shotgun (WGS) entry which is preliminary data.</text>
</comment>
<feature type="signal peptide" evidence="1">
    <location>
        <begin position="1"/>
        <end position="20"/>
    </location>
</feature>
<sequence length="254" mass="27231">MKKSLSRVLSLLLVVCIVLAAVPVSAAASSNGNTHVVYKDYTDLDGNIVGKQKKEFTIGSPVIDSNGTKHTTVNETISYELNDNFDLKDKFTTTTRTTIFSQDAQGNNYINNEIVKPLEVNDQVSPLDTGGHWKYTSYDCDSPTQCYLYTGSAVSFDLKDVTNAYKAKYVLKNTTNNPMISDFKLYATQANNAVGAYYTAGTAYALAIAGIAALPFAGAIGVIVAGGGAIASAYQGYSAWKDLNDAMANAYSIL</sequence>
<reference evidence="2 3" key="1">
    <citation type="submission" date="2019-07" db="EMBL/GenBank/DDBJ databases">
        <authorList>
            <person name="Kim J."/>
        </authorList>
    </citation>
    <scope>NUCLEOTIDE SEQUENCE [LARGE SCALE GENOMIC DNA]</scope>
    <source>
        <strain evidence="2 3">N4</strain>
    </source>
</reference>
<evidence type="ECO:0000256" key="1">
    <source>
        <dbReference type="SAM" id="SignalP"/>
    </source>
</evidence>
<evidence type="ECO:0000313" key="3">
    <source>
        <dbReference type="Proteomes" id="UP000318102"/>
    </source>
</evidence>
<dbReference type="AlphaFoldDB" id="A0A559IZJ3"/>
<keyword evidence="1" id="KW-0732">Signal</keyword>
<dbReference type="RefSeq" id="WP_144989120.1">
    <property type="nucleotide sequence ID" value="NZ_VNJK01000001.1"/>
</dbReference>
<name>A0A559IZJ3_9BACL</name>
<accession>A0A559IZJ3</accession>
<keyword evidence="3" id="KW-1185">Reference proteome</keyword>
<organism evidence="2 3">
    <name type="scientific">Paenibacillus agilis</name>
    <dbReference type="NCBI Taxonomy" id="3020863"/>
    <lineage>
        <taxon>Bacteria</taxon>
        <taxon>Bacillati</taxon>
        <taxon>Bacillota</taxon>
        <taxon>Bacilli</taxon>
        <taxon>Bacillales</taxon>
        <taxon>Paenibacillaceae</taxon>
        <taxon>Paenibacillus</taxon>
    </lineage>
</organism>
<dbReference type="Proteomes" id="UP000318102">
    <property type="component" value="Unassembled WGS sequence"/>
</dbReference>
<dbReference type="EMBL" id="VNJK01000001">
    <property type="protein sequence ID" value="TVX93033.1"/>
    <property type="molecule type" value="Genomic_DNA"/>
</dbReference>
<gene>
    <name evidence="2" type="ORF">FPZ44_08160</name>
</gene>
<protein>
    <submittedName>
        <fullName evidence="2">Uncharacterized protein</fullName>
    </submittedName>
</protein>
<proteinExistence type="predicted"/>
<evidence type="ECO:0000313" key="2">
    <source>
        <dbReference type="EMBL" id="TVX93033.1"/>
    </source>
</evidence>
<feature type="chain" id="PRO_5039518885" evidence="1">
    <location>
        <begin position="21"/>
        <end position="254"/>
    </location>
</feature>